<dbReference type="GO" id="GO:0050660">
    <property type="term" value="F:flavin adenine dinucleotide binding"/>
    <property type="evidence" value="ECO:0007669"/>
    <property type="project" value="InterPro"/>
</dbReference>
<gene>
    <name evidence="8" type="ORF">HBR001_LOCUS1002</name>
</gene>
<dbReference type="Gene3D" id="3.30.560.10">
    <property type="entry name" value="Glucose Oxidase, domain 3"/>
    <property type="match status" value="1"/>
</dbReference>
<dbReference type="EMBL" id="CANTFL010000090">
    <property type="protein sequence ID" value="CAI5713230.1"/>
    <property type="molecule type" value="Genomic_DNA"/>
</dbReference>
<comment type="similarity">
    <text evidence="2 6">Belongs to the GMC oxidoreductase family.</text>
</comment>
<feature type="domain" description="Glucose-methanol-choline oxidoreductase N-terminal" evidence="7">
    <location>
        <begin position="119"/>
        <end position="142"/>
    </location>
</feature>
<feature type="binding site" evidence="5">
    <location>
        <position position="257"/>
    </location>
    <ligand>
        <name>FAD</name>
        <dbReference type="ChEBI" id="CHEBI:57692"/>
    </ligand>
</feature>
<evidence type="ECO:0000313" key="8">
    <source>
        <dbReference type="EMBL" id="CAI5713230.1"/>
    </source>
</evidence>
<evidence type="ECO:0000256" key="5">
    <source>
        <dbReference type="PIRSR" id="PIRSR000137-2"/>
    </source>
</evidence>
<dbReference type="SUPFAM" id="SSF54373">
    <property type="entry name" value="FAD-linked reductases, C-terminal domain"/>
    <property type="match status" value="1"/>
</dbReference>
<organism evidence="8 9">
    <name type="scientific">Hyaloperonospora brassicae</name>
    <name type="common">Brassica downy mildew</name>
    <name type="synonym">Peronospora brassicae</name>
    <dbReference type="NCBI Taxonomy" id="162125"/>
    <lineage>
        <taxon>Eukaryota</taxon>
        <taxon>Sar</taxon>
        <taxon>Stramenopiles</taxon>
        <taxon>Oomycota</taxon>
        <taxon>Peronosporomycetes</taxon>
        <taxon>Peronosporales</taxon>
        <taxon>Peronosporaceae</taxon>
        <taxon>Hyaloperonospora</taxon>
    </lineage>
</organism>
<sequence>MLSHVLHSGPRRSRTGSAVGVSLGRRLASSTHSLSGEFDYIIVGAGTAGCVLANRLSAEPSNKVLLVEAGPSDRHRWDSFLLEMPAAVSVNLADERYNWKFATEPQPFLNNRRIGFPRGRVLGGSSSINAMVYSRGHAKTYDAWQANGAAGWSYADCLPYFKRSQQHELGGDAYRGGNGPLHVVRNTQPDQPLFQAFLDAAIEAGYPFTDDMCGYQQEGVGWLDLTINKGKRWSVSAAFLHPVMHRTNLTVVTDTMVNKVVFDGKKAIGVEVENAKTKLVSKIAAANEVILSGGVVHSPQLLMLSGVGDADHLKEVGVPLVHHLPAVGKNMEDHVGANVQFACKQPITMYNASKWYPHRVAKIAYEWVTAKTGPGASPHCEVGGFIRTDSSKQQPNLQLIFSACAVDEHCQLREDIGHAMTGHVSSICGSRHGTIQLRSANPREPPVIDPNYMADEECRATLREGVKLTRAIFAQKAFEAFCGAGISPRDEIRSDEAIDAWLRQHAGAEYHASCTARMGVDDNSVVDLQTRVHGLAGLRVVDASIMPSIVSGNTNAPVLMIAEKASDMILGRPALPPMHVPVRGR</sequence>
<dbReference type="Proteomes" id="UP001162031">
    <property type="component" value="Unassembled WGS sequence"/>
</dbReference>
<name>A0AAV0T364_HYABA</name>
<accession>A0AAV0T364</accession>
<dbReference type="PANTHER" id="PTHR11552:SF147">
    <property type="entry name" value="CHOLINE DEHYDROGENASE, MITOCHONDRIAL"/>
    <property type="match status" value="1"/>
</dbReference>
<dbReference type="PANTHER" id="PTHR11552">
    <property type="entry name" value="GLUCOSE-METHANOL-CHOLINE GMC OXIDOREDUCTASE"/>
    <property type="match status" value="1"/>
</dbReference>
<dbReference type="InterPro" id="IPR036188">
    <property type="entry name" value="FAD/NAD-bd_sf"/>
</dbReference>
<dbReference type="PROSITE" id="PS00623">
    <property type="entry name" value="GMC_OXRED_1"/>
    <property type="match status" value="1"/>
</dbReference>
<protein>
    <recommendedName>
        <fullName evidence="7">Glucose-methanol-choline oxidoreductase N-terminal domain-containing protein</fullName>
    </recommendedName>
</protein>
<dbReference type="GO" id="GO:0016614">
    <property type="term" value="F:oxidoreductase activity, acting on CH-OH group of donors"/>
    <property type="evidence" value="ECO:0007669"/>
    <property type="project" value="InterPro"/>
</dbReference>
<dbReference type="InterPro" id="IPR000172">
    <property type="entry name" value="GMC_OxRdtase_N"/>
</dbReference>
<dbReference type="InterPro" id="IPR012132">
    <property type="entry name" value="GMC_OxRdtase"/>
</dbReference>
<dbReference type="Pfam" id="PF05199">
    <property type="entry name" value="GMC_oxred_C"/>
    <property type="match status" value="1"/>
</dbReference>
<evidence type="ECO:0000256" key="2">
    <source>
        <dbReference type="ARBA" id="ARBA00010790"/>
    </source>
</evidence>
<feature type="binding site" evidence="5">
    <location>
        <position position="121"/>
    </location>
    <ligand>
        <name>FAD</name>
        <dbReference type="ChEBI" id="CHEBI:57692"/>
    </ligand>
</feature>
<keyword evidence="4 5" id="KW-0274">FAD</keyword>
<dbReference type="NCBIfam" id="NF002550">
    <property type="entry name" value="PRK02106.1"/>
    <property type="match status" value="1"/>
</dbReference>
<dbReference type="PIRSF" id="PIRSF000137">
    <property type="entry name" value="Alcohol_oxidase"/>
    <property type="match status" value="1"/>
</dbReference>
<evidence type="ECO:0000313" key="9">
    <source>
        <dbReference type="Proteomes" id="UP001162031"/>
    </source>
</evidence>
<dbReference type="SUPFAM" id="SSF51905">
    <property type="entry name" value="FAD/NAD(P)-binding domain"/>
    <property type="match status" value="1"/>
</dbReference>
<dbReference type="InterPro" id="IPR007867">
    <property type="entry name" value="GMC_OxRtase_C"/>
</dbReference>
<dbReference type="AlphaFoldDB" id="A0AAV0T364"/>
<evidence type="ECO:0000256" key="3">
    <source>
        <dbReference type="ARBA" id="ARBA00022630"/>
    </source>
</evidence>
<evidence type="ECO:0000259" key="7">
    <source>
        <dbReference type="PROSITE" id="PS00623"/>
    </source>
</evidence>
<dbReference type="Pfam" id="PF00732">
    <property type="entry name" value="GMC_oxred_N"/>
    <property type="match status" value="1"/>
</dbReference>
<evidence type="ECO:0000256" key="4">
    <source>
        <dbReference type="ARBA" id="ARBA00022827"/>
    </source>
</evidence>
<evidence type="ECO:0000256" key="1">
    <source>
        <dbReference type="ARBA" id="ARBA00001974"/>
    </source>
</evidence>
<comment type="caution">
    <text evidence="8">The sequence shown here is derived from an EMBL/GenBank/DDBJ whole genome shotgun (WGS) entry which is preliminary data.</text>
</comment>
<feature type="binding site" evidence="5">
    <location>
        <begin position="129"/>
        <end position="132"/>
    </location>
    <ligand>
        <name>FAD</name>
        <dbReference type="ChEBI" id="CHEBI:57692"/>
    </ligand>
</feature>
<comment type="cofactor">
    <cofactor evidence="1 5">
        <name>FAD</name>
        <dbReference type="ChEBI" id="CHEBI:57692"/>
    </cofactor>
</comment>
<reference evidence="8" key="1">
    <citation type="submission" date="2022-12" db="EMBL/GenBank/DDBJ databases">
        <authorList>
            <person name="Webb A."/>
        </authorList>
    </citation>
    <scope>NUCLEOTIDE SEQUENCE</scope>
    <source>
        <strain evidence="8">Hp1</strain>
    </source>
</reference>
<keyword evidence="3 6" id="KW-0285">Flavoprotein</keyword>
<evidence type="ECO:0000256" key="6">
    <source>
        <dbReference type="RuleBase" id="RU003968"/>
    </source>
</evidence>
<keyword evidence="9" id="KW-1185">Reference proteome</keyword>
<dbReference type="Gene3D" id="3.50.50.60">
    <property type="entry name" value="FAD/NAD(P)-binding domain"/>
    <property type="match status" value="1"/>
</dbReference>
<proteinExistence type="inferred from homology"/>